<keyword evidence="2" id="KW-0732">Signal</keyword>
<dbReference type="Proteomes" id="UP000317494">
    <property type="component" value="Unassembled WGS sequence"/>
</dbReference>
<feature type="chain" id="PRO_5021224750" evidence="2">
    <location>
        <begin position="17"/>
        <end position="159"/>
    </location>
</feature>
<dbReference type="AlphaFoldDB" id="A0A507C9D0"/>
<feature type="signal peptide" evidence="2">
    <location>
        <begin position="1"/>
        <end position="16"/>
    </location>
</feature>
<evidence type="ECO:0000313" key="4">
    <source>
        <dbReference type="Proteomes" id="UP000317494"/>
    </source>
</evidence>
<accession>A0A507C9D0</accession>
<sequence>MQVLLLITNLIVMSYAAPAPQAPVPPVNSYPPWLPAGYSAVATPPAGVPAGYPYASAYPAGYPSTTASAISSCYQACTSVASATPTAYTPCLTNCAAAYGPYNSTPYLVRTVAIEGASLGMAQTPGSSPVAPDSTPVGSPVEPDSTPVGPPVANGRDTK</sequence>
<reference evidence="3 4" key="1">
    <citation type="journal article" date="2019" name="Sci. Rep.">
        <title>Comparative genomics of chytrid fungi reveal insights into the obligate biotrophic and pathogenic lifestyle of Synchytrium endobioticum.</title>
        <authorList>
            <person name="van de Vossenberg B.T.L.H."/>
            <person name="Warris S."/>
            <person name="Nguyen H.D.T."/>
            <person name="van Gent-Pelzer M.P.E."/>
            <person name="Joly D.L."/>
            <person name="van de Geest H.C."/>
            <person name="Bonants P.J.M."/>
            <person name="Smith D.S."/>
            <person name="Levesque C.A."/>
            <person name="van der Lee T.A.J."/>
        </authorList>
    </citation>
    <scope>NUCLEOTIDE SEQUENCE [LARGE SCALE GENOMIC DNA]</scope>
    <source>
        <strain evidence="3 4">MB42</strain>
    </source>
</reference>
<evidence type="ECO:0000313" key="3">
    <source>
        <dbReference type="EMBL" id="TPX34596.1"/>
    </source>
</evidence>
<name>A0A507C9D0_9FUNG</name>
<gene>
    <name evidence="3" type="ORF">SeMB42_g07308</name>
</gene>
<dbReference type="VEuPathDB" id="FungiDB:SeMB42_g07308"/>
<organism evidence="3 4">
    <name type="scientific">Synchytrium endobioticum</name>
    <dbReference type="NCBI Taxonomy" id="286115"/>
    <lineage>
        <taxon>Eukaryota</taxon>
        <taxon>Fungi</taxon>
        <taxon>Fungi incertae sedis</taxon>
        <taxon>Chytridiomycota</taxon>
        <taxon>Chytridiomycota incertae sedis</taxon>
        <taxon>Chytridiomycetes</taxon>
        <taxon>Synchytriales</taxon>
        <taxon>Synchytriaceae</taxon>
        <taxon>Synchytrium</taxon>
    </lineage>
</organism>
<dbReference type="EMBL" id="QEAN01000496">
    <property type="protein sequence ID" value="TPX34596.1"/>
    <property type="molecule type" value="Genomic_DNA"/>
</dbReference>
<comment type="caution">
    <text evidence="3">The sequence shown here is derived from an EMBL/GenBank/DDBJ whole genome shotgun (WGS) entry which is preliminary data.</text>
</comment>
<evidence type="ECO:0000256" key="2">
    <source>
        <dbReference type="SAM" id="SignalP"/>
    </source>
</evidence>
<evidence type="ECO:0000256" key="1">
    <source>
        <dbReference type="SAM" id="MobiDB-lite"/>
    </source>
</evidence>
<keyword evidence="4" id="KW-1185">Reference proteome</keyword>
<proteinExistence type="predicted"/>
<feature type="region of interest" description="Disordered" evidence="1">
    <location>
        <begin position="122"/>
        <end position="159"/>
    </location>
</feature>
<protein>
    <submittedName>
        <fullName evidence="3">Uncharacterized protein</fullName>
    </submittedName>
</protein>